<dbReference type="RefSeq" id="WP_018454062.1">
    <property type="nucleotide sequence ID" value="NZ_JAFBBN010000001.1"/>
</dbReference>
<dbReference type="SMART" id="SM01350">
    <property type="entry name" value="6PGD"/>
    <property type="match status" value="1"/>
</dbReference>
<dbReference type="InterPro" id="IPR008927">
    <property type="entry name" value="6-PGluconate_DH-like_C_sf"/>
</dbReference>
<evidence type="ECO:0000259" key="5">
    <source>
        <dbReference type="SMART" id="SM01350"/>
    </source>
</evidence>
<dbReference type="Gene3D" id="3.40.50.720">
    <property type="entry name" value="NAD(P)-binding Rossmann-like Domain"/>
    <property type="match status" value="1"/>
</dbReference>
<keyword evidence="4" id="KW-0311">Gluconate utilization</keyword>
<dbReference type="EMBL" id="NAFK01000174">
    <property type="protein sequence ID" value="OSJ23112.1"/>
    <property type="molecule type" value="Genomic_DNA"/>
</dbReference>
<dbReference type="SUPFAM" id="SSF51735">
    <property type="entry name" value="NAD(P)-binding Rossmann-fold domains"/>
    <property type="match status" value="1"/>
</dbReference>
<dbReference type="NCBIfam" id="NF007161">
    <property type="entry name" value="PRK09599.1"/>
    <property type="match status" value="1"/>
</dbReference>
<evidence type="ECO:0000256" key="4">
    <source>
        <dbReference type="ARBA" id="ARBA00023064"/>
    </source>
</evidence>
<dbReference type="InterPro" id="IPR006183">
    <property type="entry name" value="Pgluconate_DH"/>
</dbReference>
<sequence>MQLGMIGLGRMGGNIVRRLMRQGHSTVVYDKDAKAVAGLAADGAVGSATLEEFIAKLERPRTAWVMLPAGHITETTIDTIAGAMQEGDVIIDGGNTFWQDDVRRGKALKERGIHYVDVGTSGGVWGLDRGYCMMIGGEKQVVDRLDPIFAALAPGAGDIPRTEGREGRDPRIEQGYIHAGPVGAGHFVKMIHNGIEYGLMQAYAEGFDILKNANIEALPADHRYDFDLADIAEVWRRGSVIPSWLLDLTSTALADSPALAEYSGFVEDSGEGRWTVNAAIDEAVPAEVLTAALFARFRSRKEHTFAEKILSAMRAGFGGHKEPKQPAASKPK</sequence>
<dbReference type="InterPro" id="IPR006114">
    <property type="entry name" value="6PGDH_C"/>
</dbReference>
<evidence type="ECO:0000313" key="7">
    <source>
        <dbReference type="Proteomes" id="UP000193884"/>
    </source>
</evidence>
<evidence type="ECO:0000256" key="3">
    <source>
        <dbReference type="ARBA" id="ARBA00023002"/>
    </source>
</evidence>
<dbReference type="Pfam" id="PF03446">
    <property type="entry name" value="NAD_binding_2"/>
    <property type="match status" value="1"/>
</dbReference>
<protein>
    <submittedName>
        <fullName evidence="6">6-phosphogluconate dehydrogenase (Decarboxylating)</fullName>
    </submittedName>
</protein>
<comment type="pathway">
    <text evidence="1">Carbohydrate degradation; pentose phosphate pathway.</text>
</comment>
<comment type="similarity">
    <text evidence="2">Belongs to the 6-phosphogluconate dehydrogenase family.</text>
</comment>
<dbReference type="InterPro" id="IPR036291">
    <property type="entry name" value="NAD(P)-bd_dom_sf"/>
</dbReference>
<accession>A0ABX3WV79</accession>
<reference evidence="6 7" key="1">
    <citation type="submission" date="2017-03" db="EMBL/GenBank/DDBJ databases">
        <title>Whole genome sequences of fourteen strains of Bradyrhizobium canariense and one strain of Bradyrhizobium japonicum isolated from Lupinus (Papilionoideae: Genisteae) species in Algeria.</title>
        <authorList>
            <person name="Crovadore J."/>
            <person name="Chekireb D."/>
            <person name="Brachmann A."/>
            <person name="Chablais R."/>
            <person name="Cochard B."/>
            <person name="Lefort F."/>
        </authorList>
    </citation>
    <scope>NUCLEOTIDE SEQUENCE [LARGE SCALE GENOMIC DNA]</scope>
    <source>
        <strain evidence="6 7">UBMAN05</strain>
    </source>
</reference>
<dbReference type="Pfam" id="PF00393">
    <property type="entry name" value="6PGD"/>
    <property type="match status" value="1"/>
</dbReference>
<proteinExistence type="inferred from homology"/>
<dbReference type="Proteomes" id="UP000193884">
    <property type="component" value="Unassembled WGS sequence"/>
</dbReference>
<organism evidence="6 7">
    <name type="scientific">Bradyrhizobium canariense</name>
    <dbReference type="NCBI Taxonomy" id="255045"/>
    <lineage>
        <taxon>Bacteria</taxon>
        <taxon>Pseudomonadati</taxon>
        <taxon>Pseudomonadota</taxon>
        <taxon>Alphaproteobacteria</taxon>
        <taxon>Hyphomicrobiales</taxon>
        <taxon>Nitrobacteraceae</taxon>
        <taxon>Bradyrhizobium</taxon>
    </lineage>
</organism>
<evidence type="ECO:0000313" key="6">
    <source>
        <dbReference type="EMBL" id="OSJ23112.1"/>
    </source>
</evidence>
<evidence type="ECO:0000256" key="1">
    <source>
        <dbReference type="ARBA" id="ARBA00004959"/>
    </source>
</evidence>
<dbReference type="PRINTS" id="PR00076">
    <property type="entry name" value="6PGDHDRGNASE"/>
</dbReference>
<dbReference type="InterPro" id="IPR004849">
    <property type="entry name" value="6DGDH_YqeC"/>
</dbReference>
<comment type="caution">
    <text evidence="6">The sequence shown here is derived from an EMBL/GenBank/DDBJ whole genome shotgun (WGS) entry which is preliminary data.</text>
</comment>
<gene>
    <name evidence="6" type="ORF">BST63_29800</name>
</gene>
<dbReference type="NCBIfam" id="TIGR00872">
    <property type="entry name" value="gnd_rel"/>
    <property type="match status" value="1"/>
</dbReference>
<dbReference type="InterPro" id="IPR013328">
    <property type="entry name" value="6PGD_dom2"/>
</dbReference>
<keyword evidence="7" id="KW-1185">Reference proteome</keyword>
<dbReference type="Gene3D" id="1.10.1040.10">
    <property type="entry name" value="N-(1-d-carboxylethyl)-l-norvaline Dehydrogenase, domain 2"/>
    <property type="match status" value="1"/>
</dbReference>
<keyword evidence="3" id="KW-0560">Oxidoreductase</keyword>
<dbReference type="PANTHER" id="PTHR11811">
    <property type="entry name" value="6-PHOSPHOGLUCONATE DEHYDROGENASE"/>
    <property type="match status" value="1"/>
</dbReference>
<name>A0ABX3WV79_9BRAD</name>
<feature type="domain" description="6-phosphogluconate dehydrogenase C-terminal" evidence="5">
    <location>
        <begin position="185"/>
        <end position="322"/>
    </location>
</feature>
<dbReference type="SUPFAM" id="SSF48179">
    <property type="entry name" value="6-phosphogluconate dehydrogenase C-terminal domain-like"/>
    <property type="match status" value="1"/>
</dbReference>
<evidence type="ECO:0000256" key="2">
    <source>
        <dbReference type="ARBA" id="ARBA00008419"/>
    </source>
</evidence>
<dbReference type="InterPro" id="IPR006115">
    <property type="entry name" value="6PGDH_NADP-bd"/>
</dbReference>